<dbReference type="Proteomes" id="UP001418222">
    <property type="component" value="Unassembled WGS sequence"/>
</dbReference>
<keyword evidence="8 10" id="KW-1133">Transmembrane helix</keyword>
<evidence type="ECO:0000256" key="9">
    <source>
        <dbReference type="ARBA" id="ARBA00023136"/>
    </source>
</evidence>
<dbReference type="InterPro" id="IPR004316">
    <property type="entry name" value="SWEET_rpt"/>
</dbReference>
<protein>
    <submittedName>
        <fullName evidence="11">Bidirectional sugar transporter SWEET10</fullName>
    </submittedName>
</protein>
<evidence type="ECO:0000256" key="1">
    <source>
        <dbReference type="ARBA" id="ARBA00004651"/>
    </source>
</evidence>
<evidence type="ECO:0000256" key="4">
    <source>
        <dbReference type="ARBA" id="ARBA00022475"/>
    </source>
</evidence>
<gene>
    <name evidence="11" type="primary">SWEET10</name>
    <name evidence="11" type="ORF">KSP39_PZI006998</name>
</gene>
<evidence type="ECO:0000256" key="6">
    <source>
        <dbReference type="ARBA" id="ARBA00022692"/>
    </source>
</evidence>
<comment type="caution">
    <text evidence="11">The sequence shown here is derived from an EMBL/GenBank/DDBJ whole genome shotgun (WGS) entry which is preliminary data.</text>
</comment>
<keyword evidence="4" id="KW-1003">Cell membrane</keyword>
<reference evidence="11 12" key="1">
    <citation type="journal article" date="2022" name="Nat. Plants">
        <title>Genomes of leafy and leafless Platanthera orchids illuminate the evolution of mycoheterotrophy.</title>
        <authorList>
            <person name="Li M.H."/>
            <person name="Liu K.W."/>
            <person name="Li Z."/>
            <person name="Lu H.C."/>
            <person name="Ye Q.L."/>
            <person name="Zhang D."/>
            <person name="Wang J.Y."/>
            <person name="Li Y.F."/>
            <person name="Zhong Z.M."/>
            <person name="Liu X."/>
            <person name="Yu X."/>
            <person name="Liu D.K."/>
            <person name="Tu X.D."/>
            <person name="Liu B."/>
            <person name="Hao Y."/>
            <person name="Liao X.Y."/>
            <person name="Jiang Y.T."/>
            <person name="Sun W.H."/>
            <person name="Chen J."/>
            <person name="Chen Y.Q."/>
            <person name="Ai Y."/>
            <person name="Zhai J.W."/>
            <person name="Wu S.S."/>
            <person name="Zhou Z."/>
            <person name="Hsiao Y.Y."/>
            <person name="Wu W.L."/>
            <person name="Chen Y.Y."/>
            <person name="Lin Y.F."/>
            <person name="Hsu J.L."/>
            <person name="Li C.Y."/>
            <person name="Wang Z.W."/>
            <person name="Zhao X."/>
            <person name="Zhong W.Y."/>
            <person name="Ma X.K."/>
            <person name="Ma L."/>
            <person name="Huang J."/>
            <person name="Chen G.Z."/>
            <person name="Huang M.Z."/>
            <person name="Huang L."/>
            <person name="Peng D.H."/>
            <person name="Luo Y.B."/>
            <person name="Zou S.Q."/>
            <person name="Chen S.P."/>
            <person name="Lan S."/>
            <person name="Tsai W.C."/>
            <person name="Van de Peer Y."/>
            <person name="Liu Z.J."/>
        </authorList>
    </citation>
    <scope>NUCLEOTIDE SEQUENCE [LARGE SCALE GENOMIC DNA]</scope>
    <source>
        <strain evidence="11">Lor287</strain>
    </source>
</reference>
<dbReference type="PANTHER" id="PTHR10791:SF22">
    <property type="entry name" value="BIDIRECTIONAL SUGAR TRANSPORTER SWEET11"/>
    <property type="match status" value="1"/>
</dbReference>
<evidence type="ECO:0000256" key="3">
    <source>
        <dbReference type="ARBA" id="ARBA00022448"/>
    </source>
</evidence>
<evidence type="ECO:0000313" key="12">
    <source>
        <dbReference type="Proteomes" id="UP001418222"/>
    </source>
</evidence>
<sequence length="107" mass="12124">MLWVYYACVKSNALLLLIINFIGCVVEIGYILMSFIYAPRSVKLLTARAIAFLSIAMFELTLARALLLSYGHRRTIILGWICASYLRLPFFAPLSIMDFMLFSCPSS</sequence>
<name>A0AAP0BQZ3_9ASPA</name>
<feature type="transmembrane region" description="Helical" evidence="10">
    <location>
        <begin position="50"/>
        <end position="71"/>
    </location>
</feature>
<dbReference type="GO" id="GO:0051119">
    <property type="term" value="F:sugar transmembrane transporter activity"/>
    <property type="evidence" value="ECO:0007669"/>
    <property type="project" value="InterPro"/>
</dbReference>
<proteinExistence type="inferred from homology"/>
<dbReference type="AlphaFoldDB" id="A0AAP0BQZ3"/>
<dbReference type="InterPro" id="IPR047664">
    <property type="entry name" value="SWEET"/>
</dbReference>
<accession>A0AAP0BQZ3</accession>
<keyword evidence="7" id="KW-0677">Repeat</keyword>
<comment type="subcellular location">
    <subcellularLocation>
        <location evidence="1">Cell membrane</location>
        <topology evidence="1">Multi-pass membrane protein</topology>
    </subcellularLocation>
</comment>
<comment type="similarity">
    <text evidence="2">Belongs to the SWEET sugar transporter family.</text>
</comment>
<dbReference type="Pfam" id="PF03083">
    <property type="entry name" value="MtN3_slv"/>
    <property type="match status" value="1"/>
</dbReference>
<dbReference type="EMBL" id="JBBWWQ010000005">
    <property type="protein sequence ID" value="KAK8947394.1"/>
    <property type="molecule type" value="Genomic_DNA"/>
</dbReference>
<keyword evidence="12" id="KW-1185">Reference proteome</keyword>
<feature type="transmembrane region" description="Helical" evidence="10">
    <location>
        <begin position="77"/>
        <end position="102"/>
    </location>
</feature>
<evidence type="ECO:0000256" key="8">
    <source>
        <dbReference type="ARBA" id="ARBA00022989"/>
    </source>
</evidence>
<dbReference type="PANTHER" id="PTHR10791">
    <property type="entry name" value="RAG1-ACTIVATING PROTEIN 1"/>
    <property type="match status" value="1"/>
</dbReference>
<keyword evidence="6 10" id="KW-0812">Transmembrane</keyword>
<keyword evidence="9 10" id="KW-0472">Membrane</keyword>
<organism evidence="11 12">
    <name type="scientific">Platanthera zijinensis</name>
    <dbReference type="NCBI Taxonomy" id="2320716"/>
    <lineage>
        <taxon>Eukaryota</taxon>
        <taxon>Viridiplantae</taxon>
        <taxon>Streptophyta</taxon>
        <taxon>Embryophyta</taxon>
        <taxon>Tracheophyta</taxon>
        <taxon>Spermatophyta</taxon>
        <taxon>Magnoliopsida</taxon>
        <taxon>Liliopsida</taxon>
        <taxon>Asparagales</taxon>
        <taxon>Orchidaceae</taxon>
        <taxon>Orchidoideae</taxon>
        <taxon>Orchideae</taxon>
        <taxon>Orchidinae</taxon>
        <taxon>Platanthera</taxon>
    </lineage>
</organism>
<evidence type="ECO:0000313" key="11">
    <source>
        <dbReference type="EMBL" id="KAK8947394.1"/>
    </source>
</evidence>
<evidence type="ECO:0000256" key="10">
    <source>
        <dbReference type="SAM" id="Phobius"/>
    </source>
</evidence>
<keyword evidence="3" id="KW-0813">Transport</keyword>
<evidence type="ECO:0000256" key="5">
    <source>
        <dbReference type="ARBA" id="ARBA00022597"/>
    </source>
</evidence>
<evidence type="ECO:0000256" key="2">
    <source>
        <dbReference type="ARBA" id="ARBA00007809"/>
    </source>
</evidence>
<dbReference type="GO" id="GO:0005886">
    <property type="term" value="C:plasma membrane"/>
    <property type="evidence" value="ECO:0007669"/>
    <property type="project" value="UniProtKB-SubCell"/>
</dbReference>
<evidence type="ECO:0000256" key="7">
    <source>
        <dbReference type="ARBA" id="ARBA00022737"/>
    </source>
</evidence>
<keyword evidence="5 11" id="KW-0762">Sugar transport</keyword>
<feature type="transmembrane region" description="Helical" evidence="10">
    <location>
        <begin position="12"/>
        <end position="38"/>
    </location>
</feature>